<dbReference type="AlphaFoldDB" id="R7TBZ1"/>
<reference evidence="4 6" key="2">
    <citation type="journal article" date="2013" name="Nature">
        <title>Insights into bilaterian evolution from three spiralian genomes.</title>
        <authorList>
            <person name="Simakov O."/>
            <person name="Marletaz F."/>
            <person name="Cho S.J."/>
            <person name="Edsinger-Gonzales E."/>
            <person name="Havlak P."/>
            <person name="Hellsten U."/>
            <person name="Kuo D.H."/>
            <person name="Larsson T."/>
            <person name="Lv J."/>
            <person name="Arendt D."/>
            <person name="Savage R."/>
            <person name="Osoegawa K."/>
            <person name="de Jong P."/>
            <person name="Grimwood J."/>
            <person name="Chapman J.A."/>
            <person name="Shapiro H."/>
            <person name="Aerts A."/>
            <person name="Otillar R.P."/>
            <person name="Terry A.Y."/>
            <person name="Boore J.L."/>
            <person name="Grigoriev I.V."/>
            <person name="Lindberg D.R."/>
            <person name="Seaver E.C."/>
            <person name="Weisblat D.A."/>
            <person name="Putnam N.H."/>
            <person name="Rokhsar D.S."/>
        </authorList>
    </citation>
    <scope>NUCLEOTIDE SEQUENCE</scope>
    <source>
        <strain evidence="4 6">I ESC-2004</strain>
    </source>
</reference>
<accession>R7TBZ1</accession>
<gene>
    <name evidence="4" type="ORF">CAPTEDRAFT_86846</name>
</gene>
<dbReference type="SUPFAM" id="SSF48726">
    <property type="entry name" value="Immunoglobulin"/>
    <property type="match status" value="1"/>
</dbReference>
<evidence type="ECO:0000313" key="6">
    <source>
        <dbReference type="Proteomes" id="UP000014760"/>
    </source>
</evidence>
<reference evidence="5" key="3">
    <citation type="submission" date="2015-06" db="UniProtKB">
        <authorList>
            <consortium name="EnsemblMetazoa"/>
        </authorList>
    </citation>
    <scope>IDENTIFICATION</scope>
</reference>
<dbReference type="InterPro" id="IPR003599">
    <property type="entry name" value="Ig_sub"/>
</dbReference>
<name>R7TBZ1_CAPTE</name>
<dbReference type="InterPro" id="IPR036179">
    <property type="entry name" value="Ig-like_dom_sf"/>
</dbReference>
<dbReference type="InterPro" id="IPR013098">
    <property type="entry name" value="Ig_I-set"/>
</dbReference>
<feature type="non-terminal residue" evidence="4">
    <location>
        <position position="95"/>
    </location>
</feature>
<sequence length="95" mass="10646">KPHPPVIVQGLNDLKIRDGDSATLECRVEGNPEPSVVWFREASLIQATPDFMQFHEGDTYTLSIREVFPEDTGRYTMVAKNPYGTATCSTEIMVE</sequence>
<evidence type="ECO:0000259" key="3">
    <source>
        <dbReference type="PROSITE" id="PS50835"/>
    </source>
</evidence>
<protein>
    <recommendedName>
        <fullName evidence="3">Ig-like domain-containing protein</fullName>
    </recommendedName>
</protein>
<feature type="domain" description="Ig-like" evidence="3">
    <location>
        <begin position="4"/>
        <end position="95"/>
    </location>
</feature>
<dbReference type="FunFam" id="2.60.40.10:FF:000080">
    <property type="entry name" value="Myosin light chain kinase, smooth muscle"/>
    <property type="match status" value="1"/>
</dbReference>
<dbReference type="HOGENOM" id="CLU_145026_1_1_1"/>
<evidence type="ECO:0000256" key="2">
    <source>
        <dbReference type="ARBA" id="ARBA00023319"/>
    </source>
</evidence>
<proteinExistence type="inferred from homology"/>
<dbReference type="InterPro" id="IPR003598">
    <property type="entry name" value="Ig_sub2"/>
</dbReference>
<dbReference type="SMART" id="SM00409">
    <property type="entry name" value="IG"/>
    <property type="match status" value="1"/>
</dbReference>
<dbReference type="STRING" id="283909.R7TBZ1"/>
<evidence type="ECO:0000256" key="1">
    <source>
        <dbReference type="ARBA" id="ARBA00006692"/>
    </source>
</evidence>
<dbReference type="OrthoDB" id="6156543at2759"/>
<organism evidence="4">
    <name type="scientific">Capitella teleta</name>
    <name type="common">Polychaete worm</name>
    <dbReference type="NCBI Taxonomy" id="283909"/>
    <lineage>
        <taxon>Eukaryota</taxon>
        <taxon>Metazoa</taxon>
        <taxon>Spiralia</taxon>
        <taxon>Lophotrochozoa</taxon>
        <taxon>Annelida</taxon>
        <taxon>Polychaeta</taxon>
        <taxon>Sedentaria</taxon>
        <taxon>Scolecida</taxon>
        <taxon>Capitellidae</taxon>
        <taxon>Capitella</taxon>
    </lineage>
</organism>
<dbReference type="SMART" id="SM00408">
    <property type="entry name" value="IGc2"/>
    <property type="match status" value="1"/>
</dbReference>
<dbReference type="EnsemblMetazoa" id="CapteT86846">
    <property type="protein sequence ID" value="CapteP86846"/>
    <property type="gene ID" value="CapteG86846"/>
</dbReference>
<dbReference type="InterPro" id="IPR007110">
    <property type="entry name" value="Ig-like_dom"/>
</dbReference>
<comment type="similarity">
    <text evidence="1">Belongs to the protein kinase superfamily. CAMK Ser/Thr protein kinase family.</text>
</comment>
<dbReference type="Proteomes" id="UP000014760">
    <property type="component" value="Unassembled WGS sequence"/>
</dbReference>
<feature type="non-terminal residue" evidence="4">
    <location>
        <position position="1"/>
    </location>
</feature>
<dbReference type="InterPro" id="IPR013783">
    <property type="entry name" value="Ig-like_fold"/>
</dbReference>
<keyword evidence="2" id="KW-0393">Immunoglobulin domain</keyword>
<keyword evidence="6" id="KW-1185">Reference proteome</keyword>
<dbReference type="Pfam" id="PF07679">
    <property type="entry name" value="I-set"/>
    <property type="match status" value="1"/>
</dbReference>
<reference evidence="6" key="1">
    <citation type="submission" date="2012-12" db="EMBL/GenBank/DDBJ databases">
        <authorList>
            <person name="Hellsten U."/>
            <person name="Grimwood J."/>
            <person name="Chapman J.A."/>
            <person name="Shapiro H."/>
            <person name="Aerts A."/>
            <person name="Otillar R.P."/>
            <person name="Terry A.Y."/>
            <person name="Boore J.L."/>
            <person name="Simakov O."/>
            <person name="Marletaz F."/>
            <person name="Cho S.-J."/>
            <person name="Edsinger-Gonzales E."/>
            <person name="Havlak P."/>
            <person name="Kuo D.-H."/>
            <person name="Larsson T."/>
            <person name="Lv J."/>
            <person name="Arendt D."/>
            <person name="Savage R."/>
            <person name="Osoegawa K."/>
            <person name="de Jong P."/>
            <person name="Lindberg D.R."/>
            <person name="Seaver E.C."/>
            <person name="Weisblat D.A."/>
            <person name="Putnam N.H."/>
            <person name="Grigoriev I.V."/>
            <person name="Rokhsar D.S."/>
        </authorList>
    </citation>
    <scope>NUCLEOTIDE SEQUENCE</scope>
    <source>
        <strain evidence="6">I ESC-2004</strain>
    </source>
</reference>
<dbReference type="EMBL" id="AMQN01003020">
    <property type="status" value="NOT_ANNOTATED_CDS"/>
    <property type="molecule type" value="Genomic_DNA"/>
</dbReference>
<dbReference type="Gene3D" id="2.60.40.10">
    <property type="entry name" value="Immunoglobulins"/>
    <property type="match status" value="1"/>
</dbReference>
<dbReference type="EMBL" id="KB310691">
    <property type="protein sequence ID" value="ELT91012.1"/>
    <property type="molecule type" value="Genomic_DNA"/>
</dbReference>
<dbReference type="PROSITE" id="PS50835">
    <property type="entry name" value="IG_LIKE"/>
    <property type="match status" value="1"/>
</dbReference>
<dbReference type="PANTHER" id="PTHR47633">
    <property type="entry name" value="IMMUNOGLOBULIN"/>
    <property type="match status" value="1"/>
</dbReference>
<evidence type="ECO:0000313" key="5">
    <source>
        <dbReference type="EnsemblMetazoa" id="CapteP86846"/>
    </source>
</evidence>
<evidence type="ECO:0000313" key="4">
    <source>
        <dbReference type="EMBL" id="ELT91012.1"/>
    </source>
</evidence>
<dbReference type="OMA" id="FKPPQIV"/>